<name>A0A5B8G3B2_9RHOB</name>
<dbReference type="AlphaFoldDB" id="A0A5B8G3B2"/>
<dbReference type="InterPro" id="IPR050237">
    <property type="entry name" value="ATP-dep_AMP-bd_enzyme"/>
</dbReference>
<gene>
    <name evidence="3" type="ORF">FDP22_21520</name>
</gene>
<protein>
    <submittedName>
        <fullName evidence="3">ATP-dependent acyl-CoA ligase</fullName>
    </submittedName>
</protein>
<dbReference type="Gene3D" id="3.40.50.12780">
    <property type="entry name" value="N-terminal domain of ligase-like"/>
    <property type="match status" value="1"/>
</dbReference>
<geneLocation type="plasmid" evidence="4">
    <name>pd4m1b</name>
</geneLocation>
<dbReference type="Pfam" id="PF00501">
    <property type="entry name" value="AMP-binding"/>
    <property type="match status" value="1"/>
</dbReference>
<dbReference type="InterPro" id="IPR000873">
    <property type="entry name" value="AMP-dep_synth/lig_dom"/>
</dbReference>
<dbReference type="Gene3D" id="3.30.300.30">
    <property type="match status" value="1"/>
</dbReference>
<dbReference type="GO" id="GO:0016878">
    <property type="term" value="F:acid-thiol ligase activity"/>
    <property type="evidence" value="ECO:0007669"/>
    <property type="project" value="UniProtKB-ARBA"/>
</dbReference>
<dbReference type="PANTHER" id="PTHR43767:SF1">
    <property type="entry name" value="NONRIBOSOMAL PEPTIDE SYNTHASE PES1 (EUROFUNG)-RELATED"/>
    <property type="match status" value="1"/>
</dbReference>
<evidence type="ECO:0000313" key="4">
    <source>
        <dbReference type="Proteomes" id="UP000305888"/>
    </source>
</evidence>
<dbReference type="PANTHER" id="PTHR43767">
    <property type="entry name" value="LONG-CHAIN-FATTY-ACID--COA LIGASE"/>
    <property type="match status" value="1"/>
</dbReference>
<organism evidence="3 4">
    <name type="scientific">Paroceanicella profunda</name>
    <dbReference type="NCBI Taxonomy" id="2579971"/>
    <lineage>
        <taxon>Bacteria</taxon>
        <taxon>Pseudomonadati</taxon>
        <taxon>Pseudomonadota</taxon>
        <taxon>Alphaproteobacteria</taxon>
        <taxon>Rhodobacterales</taxon>
        <taxon>Paracoccaceae</taxon>
        <taxon>Paroceanicella</taxon>
    </lineage>
</organism>
<dbReference type="Pfam" id="PF13193">
    <property type="entry name" value="AMP-binding_C"/>
    <property type="match status" value="1"/>
</dbReference>
<dbReference type="InterPro" id="IPR045851">
    <property type="entry name" value="AMP-bd_C_sf"/>
</dbReference>
<sequence>MTAQQDPSTLESQRAASVYALFAARAAAQPQNDLLVLPEKVAALWSAARSRWSYGDAQAEVARLIARYAAAGYGPGHRVALLLENRPEHFLHWLALNGLGAAIVPVNPDYREDELDYLLSHSESVLAVRLPARAGQVDPVAARLGLPVIGPHEAPPPAPARPKAPRGIDAECALIYTSGTTGRPKGCILSNRFFLGWAEWYPAQGGAISLTPGAERLMTPLPTFHVNAMGHSFMGMLGAGGAQIIIDRFHPRDWWETAIETGATCFHYLGVMPAILLELPEAPQDRGHSLRFGLGGGVHPGHHARFEARFGVPLLEGWAMTETGGAGTFCAVEAPRHVGERCIGRPDRPGPAMEIRILDDAGADVPPGTPGELVLRAAGPDPRRGFFSGYLKNAEATEAAWEGGWLHTGDVMRQGPDGAVFFVDRKKNIIRRSGENIAAVEVEQVLASVPGVRQVAAIAALDPLRGEEVMAVVLAGEGADRPSLARALFEACASQLAYYKVPGWVVFVEEMPTTSTQKVRKAALRDLAEAPETAPGALDFRAGKQALRTRGA</sequence>
<dbReference type="SUPFAM" id="SSF56801">
    <property type="entry name" value="Acetyl-CoA synthetase-like"/>
    <property type="match status" value="1"/>
</dbReference>
<dbReference type="InterPro" id="IPR042099">
    <property type="entry name" value="ANL_N_sf"/>
</dbReference>
<accession>A0A5B8G3B2</accession>
<dbReference type="InterPro" id="IPR020845">
    <property type="entry name" value="AMP-binding_CS"/>
</dbReference>
<keyword evidence="3" id="KW-0614">Plasmid</keyword>
<evidence type="ECO:0000259" key="2">
    <source>
        <dbReference type="Pfam" id="PF13193"/>
    </source>
</evidence>
<dbReference type="RefSeq" id="WP_138576231.1">
    <property type="nucleotide sequence ID" value="NZ_CP040820.1"/>
</dbReference>
<dbReference type="OrthoDB" id="7315605at2"/>
<evidence type="ECO:0000259" key="1">
    <source>
        <dbReference type="Pfam" id="PF00501"/>
    </source>
</evidence>
<keyword evidence="3" id="KW-0436">Ligase</keyword>
<keyword evidence="4" id="KW-1185">Reference proteome</keyword>
<dbReference type="InterPro" id="IPR025110">
    <property type="entry name" value="AMP-bd_C"/>
</dbReference>
<feature type="domain" description="AMP-binding enzyme C-terminal" evidence="2">
    <location>
        <begin position="441"/>
        <end position="518"/>
    </location>
</feature>
<dbReference type="KEGG" id="ppru:FDP22_21520"/>
<dbReference type="EMBL" id="CP040820">
    <property type="protein sequence ID" value="QDL94450.1"/>
    <property type="molecule type" value="Genomic_DNA"/>
</dbReference>
<dbReference type="Proteomes" id="UP000305888">
    <property type="component" value="Plasmid pD4M1B"/>
</dbReference>
<proteinExistence type="predicted"/>
<feature type="domain" description="AMP-dependent synthetase/ligase" evidence="1">
    <location>
        <begin position="38"/>
        <end position="390"/>
    </location>
</feature>
<reference evidence="3 4" key="1">
    <citation type="submission" date="2019-06" db="EMBL/GenBank/DDBJ databases">
        <title>Genome sequence of Rhodobacteraceae bacterium D4M1.</title>
        <authorList>
            <person name="Cao J."/>
        </authorList>
    </citation>
    <scope>NUCLEOTIDE SEQUENCE [LARGE SCALE GENOMIC DNA]</scope>
    <source>
        <strain evidence="3 4">D4M1</strain>
        <plasmid evidence="4">pd4m1b</plasmid>
    </source>
</reference>
<evidence type="ECO:0000313" key="3">
    <source>
        <dbReference type="EMBL" id="QDL94450.1"/>
    </source>
</evidence>
<dbReference type="PROSITE" id="PS00455">
    <property type="entry name" value="AMP_BINDING"/>
    <property type="match status" value="1"/>
</dbReference>